<evidence type="ECO:0000256" key="1">
    <source>
        <dbReference type="SAM" id="Phobius"/>
    </source>
</evidence>
<proteinExistence type="predicted"/>
<dbReference type="AlphaFoldDB" id="A0A7W9W8F5"/>
<keyword evidence="1" id="KW-0472">Membrane</keyword>
<protein>
    <submittedName>
        <fullName evidence="2">Uncharacterized protein</fullName>
    </submittedName>
</protein>
<feature type="transmembrane region" description="Helical" evidence="1">
    <location>
        <begin position="20"/>
        <end position="36"/>
    </location>
</feature>
<sequence length="82" mass="9058">MSLPPIVSENIERFYGSDSAYRPYAIAITFFLLLVFKRDSRRAGVIGIACTVLAYYVVGFVGDAFVQFAPPPPQAAPAKKHY</sequence>
<accession>A0A7W9W8F5</accession>
<keyword evidence="1" id="KW-1133">Transmembrane helix</keyword>
<evidence type="ECO:0000313" key="3">
    <source>
        <dbReference type="Proteomes" id="UP000520814"/>
    </source>
</evidence>
<reference evidence="2 3" key="1">
    <citation type="submission" date="2020-08" db="EMBL/GenBank/DDBJ databases">
        <title>Genomic Encyclopedia of Type Strains, Phase IV (KMG-IV): sequencing the most valuable type-strain genomes for metagenomic binning, comparative biology and taxonomic classification.</title>
        <authorList>
            <person name="Goeker M."/>
        </authorList>
    </citation>
    <scope>NUCLEOTIDE SEQUENCE [LARGE SCALE GENOMIC DNA]</scope>
    <source>
        <strain evidence="2 3">DSM 23562</strain>
    </source>
</reference>
<evidence type="ECO:0000313" key="2">
    <source>
        <dbReference type="EMBL" id="MBB6053494.1"/>
    </source>
</evidence>
<comment type="caution">
    <text evidence="2">The sequence shown here is derived from an EMBL/GenBank/DDBJ whole genome shotgun (WGS) entry which is preliminary data.</text>
</comment>
<keyword evidence="1" id="KW-0812">Transmembrane</keyword>
<gene>
    <name evidence="2" type="ORF">HNQ39_005329</name>
</gene>
<name>A0A7W9W8F5_ARMRO</name>
<feature type="transmembrane region" description="Helical" evidence="1">
    <location>
        <begin position="43"/>
        <end position="62"/>
    </location>
</feature>
<organism evidence="2 3">
    <name type="scientific">Armatimonas rosea</name>
    <dbReference type="NCBI Taxonomy" id="685828"/>
    <lineage>
        <taxon>Bacteria</taxon>
        <taxon>Bacillati</taxon>
        <taxon>Armatimonadota</taxon>
        <taxon>Armatimonadia</taxon>
        <taxon>Armatimonadales</taxon>
        <taxon>Armatimonadaceae</taxon>
        <taxon>Armatimonas</taxon>
    </lineage>
</organism>
<keyword evidence="3" id="KW-1185">Reference proteome</keyword>
<dbReference type="EMBL" id="JACHGW010000007">
    <property type="protein sequence ID" value="MBB6053494.1"/>
    <property type="molecule type" value="Genomic_DNA"/>
</dbReference>
<dbReference type="Proteomes" id="UP000520814">
    <property type="component" value="Unassembled WGS sequence"/>
</dbReference>
<dbReference type="RefSeq" id="WP_184203586.1">
    <property type="nucleotide sequence ID" value="NZ_JACHGW010000007.1"/>
</dbReference>